<dbReference type="Proteomes" id="UP000636479">
    <property type="component" value="Unassembled WGS sequence"/>
</dbReference>
<proteinExistence type="predicted"/>
<dbReference type="EMBL" id="JACAZF010000002">
    <property type="protein sequence ID" value="KAF7312009.1"/>
    <property type="molecule type" value="Genomic_DNA"/>
</dbReference>
<evidence type="ECO:0000313" key="5">
    <source>
        <dbReference type="Proteomes" id="UP000636479"/>
    </source>
</evidence>
<reference evidence="4" key="1">
    <citation type="submission" date="2020-05" db="EMBL/GenBank/DDBJ databases">
        <title>Mycena genomes resolve the evolution of fungal bioluminescence.</title>
        <authorList>
            <person name="Tsai I.J."/>
        </authorList>
    </citation>
    <scope>NUCLEOTIDE SEQUENCE</scope>
    <source>
        <strain evidence="4">171206Taipei</strain>
    </source>
</reference>
<dbReference type="Pfam" id="PF09362">
    <property type="entry name" value="DUF1996"/>
    <property type="match status" value="1"/>
</dbReference>
<feature type="region of interest" description="Disordered" evidence="1">
    <location>
        <begin position="353"/>
        <end position="545"/>
    </location>
</feature>
<evidence type="ECO:0000256" key="1">
    <source>
        <dbReference type="SAM" id="MobiDB-lite"/>
    </source>
</evidence>
<dbReference type="PANTHER" id="PTHR43662:SF3">
    <property type="entry name" value="DOMAIN PROTEIN, PUTATIVE (AFU_ORTHOLOGUE AFUA_6G11970)-RELATED"/>
    <property type="match status" value="1"/>
</dbReference>
<organism evidence="4 5">
    <name type="scientific">Mycena indigotica</name>
    <dbReference type="NCBI Taxonomy" id="2126181"/>
    <lineage>
        <taxon>Eukaryota</taxon>
        <taxon>Fungi</taxon>
        <taxon>Dikarya</taxon>
        <taxon>Basidiomycota</taxon>
        <taxon>Agaricomycotina</taxon>
        <taxon>Agaricomycetes</taxon>
        <taxon>Agaricomycetidae</taxon>
        <taxon>Agaricales</taxon>
        <taxon>Marasmiineae</taxon>
        <taxon>Mycenaceae</taxon>
        <taxon>Mycena</taxon>
    </lineage>
</organism>
<protein>
    <submittedName>
        <fullName evidence="4">DUF1996 domain-containing protein</fullName>
    </submittedName>
</protein>
<feature type="signal peptide" evidence="2">
    <location>
        <begin position="1"/>
        <end position="20"/>
    </location>
</feature>
<dbReference type="GeneID" id="59341538"/>
<feature type="domain" description="DUF1996" evidence="3">
    <location>
        <begin position="36"/>
        <end position="268"/>
    </location>
</feature>
<accession>A0A8H6WH07</accession>
<keyword evidence="2" id="KW-0732">Signal</keyword>
<feature type="compositionally biased region" description="Low complexity" evidence="1">
    <location>
        <begin position="502"/>
        <end position="517"/>
    </location>
</feature>
<evidence type="ECO:0000256" key="2">
    <source>
        <dbReference type="SAM" id="SignalP"/>
    </source>
</evidence>
<dbReference type="AlphaFoldDB" id="A0A8H6WH07"/>
<dbReference type="PANTHER" id="PTHR43662">
    <property type="match status" value="1"/>
</dbReference>
<feature type="compositionally biased region" description="Low complexity" evidence="1">
    <location>
        <begin position="466"/>
        <end position="492"/>
    </location>
</feature>
<feature type="compositionally biased region" description="Basic residues" evidence="1">
    <location>
        <begin position="536"/>
        <end position="545"/>
    </location>
</feature>
<keyword evidence="5" id="KW-1185">Reference proteome</keyword>
<comment type="caution">
    <text evidence="4">The sequence shown here is derived from an EMBL/GenBank/DDBJ whole genome shotgun (WGS) entry which is preliminary data.</text>
</comment>
<feature type="compositionally biased region" description="Low complexity" evidence="1">
    <location>
        <begin position="374"/>
        <end position="442"/>
    </location>
</feature>
<dbReference type="RefSeq" id="XP_037224117.1">
    <property type="nucleotide sequence ID" value="XM_037359022.1"/>
</dbReference>
<evidence type="ECO:0000313" key="4">
    <source>
        <dbReference type="EMBL" id="KAF7312009.1"/>
    </source>
</evidence>
<gene>
    <name evidence="4" type="ORF">MIND_00212800</name>
</gene>
<name>A0A8H6WH07_9AGAR</name>
<evidence type="ECO:0000259" key="3">
    <source>
        <dbReference type="Pfam" id="PF09362"/>
    </source>
</evidence>
<dbReference type="InterPro" id="IPR018535">
    <property type="entry name" value="DUF1996"/>
</dbReference>
<sequence length="545" mass="56795">MARALLGLLLSATALSGVNSYFLFGMTNVITTERIDPIVNPGKVSGHVHDILGGSNFRVSTNTSFLRQSECTTSPIKEDKSNYWVPTLYFHWKNGSFSSVSGGSVICTPYYLFSKTPGATTPFPDNFRMLSGTPTLRSYNPNDFAQQAVTFLCLNYSGNTTRHNELPSKVCPSGIRAQVNFPSCWDGVNTDSPDHKSHVAYLSEGPDAGTCSDKRFPKTLPRIFIEMYLDTGSWDKYRDQAMNPDQPYVYAMGDPTGYGYHADFLNGWDAGVLQNVVDKCHCNDFGDPTCCADQGLFKYVQGGHCRITKGVDEITTGTLASLPGNNPVVGAGQTVENLPAPVTPALISPVFAYTGESPGPSQTGSPVGPATTHAPTSGGSSAGSSSSSSGSSGAVSAPPANGGSSSKSNSSSGTSVSSTANGSKSHSRGGSSSPTSSKPGPSAYASPLVGAKLGSNWKSPSGGGSWSRAKSSKSGSPKGSSSTSDCGLSSSSAFPQVKSDTPAKSASGSSNSSWKPPACKPKPKARRSVAAGVQAHSRRRRFTTP</sequence>
<feature type="chain" id="PRO_5034023524" evidence="2">
    <location>
        <begin position="21"/>
        <end position="545"/>
    </location>
</feature>
<dbReference type="OrthoDB" id="74764at2759"/>